<dbReference type="EMBL" id="FMZM01000001">
    <property type="protein sequence ID" value="SDC21866.1"/>
    <property type="molecule type" value="Genomic_DNA"/>
</dbReference>
<proteinExistence type="predicted"/>
<keyword evidence="2" id="KW-1185">Reference proteome</keyword>
<reference evidence="1 2" key="1">
    <citation type="submission" date="2016-10" db="EMBL/GenBank/DDBJ databases">
        <authorList>
            <person name="de Groot N.N."/>
        </authorList>
    </citation>
    <scope>NUCLEOTIDE SEQUENCE [LARGE SCALE GENOMIC DNA]</scope>
    <source>
        <strain evidence="1 2">CGMCC 4.6858</strain>
    </source>
</reference>
<sequence length="86" mass="9595">MADRFLSNNATEVVIEPGDQNRLIKKIREAIDEVSSSPALDTKTRWDLIRRLRAVEDAVLSVRLRGSDEVEAATDSLVSMILRGLT</sequence>
<evidence type="ECO:0000313" key="2">
    <source>
        <dbReference type="Proteomes" id="UP000199034"/>
    </source>
</evidence>
<protein>
    <submittedName>
        <fullName evidence="1">Uncharacterized protein</fullName>
    </submittedName>
</protein>
<dbReference type="AlphaFoldDB" id="A0A1G6JV49"/>
<evidence type="ECO:0000313" key="1">
    <source>
        <dbReference type="EMBL" id="SDC21866.1"/>
    </source>
</evidence>
<gene>
    <name evidence="1" type="ORF">SAMN05421872_101573</name>
</gene>
<organism evidence="1 2">
    <name type="scientific">Nocardioides lianchengensis</name>
    <dbReference type="NCBI Taxonomy" id="1045774"/>
    <lineage>
        <taxon>Bacteria</taxon>
        <taxon>Bacillati</taxon>
        <taxon>Actinomycetota</taxon>
        <taxon>Actinomycetes</taxon>
        <taxon>Propionibacteriales</taxon>
        <taxon>Nocardioidaceae</taxon>
        <taxon>Nocardioides</taxon>
    </lineage>
</organism>
<name>A0A1G6JV49_9ACTN</name>
<accession>A0A1G6JV49</accession>
<dbReference type="Proteomes" id="UP000199034">
    <property type="component" value="Unassembled WGS sequence"/>
</dbReference>
<dbReference type="RefSeq" id="WP_139175387.1">
    <property type="nucleotide sequence ID" value="NZ_FMZM01000001.1"/>
</dbReference>